<feature type="region of interest" description="Disordered" evidence="2">
    <location>
        <begin position="455"/>
        <end position="494"/>
    </location>
</feature>
<feature type="compositionally biased region" description="Polar residues" evidence="2">
    <location>
        <begin position="110"/>
        <end position="119"/>
    </location>
</feature>
<dbReference type="GO" id="GO:0005085">
    <property type="term" value="F:guanyl-nucleotide exchange factor activity"/>
    <property type="evidence" value="ECO:0007669"/>
    <property type="project" value="UniProtKB-KW"/>
</dbReference>
<feature type="compositionally biased region" description="Polar residues" evidence="2">
    <location>
        <begin position="143"/>
        <end position="156"/>
    </location>
</feature>
<comment type="caution">
    <text evidence="4">The sequence shown here is derived from an EMBL/GenBank/DDBJ whole genome shotgun (WGS) entry which is preliminary data.</text>
</comment>
<dbReference type="eggNOG" id="KOG1450">
    <property type="taxonomic scope" value="Eukaryota"/>
</dbReference>
<dbReference type="OrthoDB" id="79452at2759"/>
<feature type="compositionally biased region" description="Basic and acidic residues" evidence="2">
    <location>
        <begin position="83"/>
        <end position="96"/>
    </location>
</feature>
<dbReference type="InterPro" id="IPR000651">
    <property type="entry name" value="Ras-like_Gua-exchang_fac_N"/>
</dbReference>
<sequence length="1200" mass="134096">MRLTKTSTSSNPYAQGGHQAARSVADLGAGRRSNSEAPPLPERQGIDELRKTSHKPWAHSADDLSAMLNSTEASDAYAPTPTDRSRRPEAPIERARKPSNGLRIEAYRNNMLTPSNPGTPTLPLDVPSPLTSRSGAHSASSSPMNPTFPTSAQERTNFAFPPSGSSPVIGSSSMASTTIHNRSNSYNALSAVSNAPQQQESRHKPNASGNIPTFAFSFGGGKAPPTSQAKAEQENRRASQMIHHSGFLNRNVGTGLRNLSKNWKAYKAEIRGPKLYFYKPTGEKANAVKDLFPIQFGQEGPEELEPPSPGAHDLSDTSSTRGEGRKRRLFWGPGRHPDILLDHSGIVVGGSFEALLYEVVFAATFPNDLDWEWKQFSRRTLLSMPTTMGQDQFEVDFQAALDRYLRYAEDDVRQHRQARVEWILTLYAEYYHPHGFPPNLQTFVHSFSLTITPRQAQPPSFKLPLPTSPIRTPKSPNEKPALKPSTSYSSDAGDNAHPGLLADLRYKGTMSRERLLSIDFVTLAQSLELLVMKDAIMSRGLVTAHPILSCIQNQSPPWPAFSESRARPHWLTHFIVTQIVARSDGSVSYSSTHTRASALGKWICVADHARLTGNECVWLAIITALVSKPIARLDKAWRRVEPRERQMLEAWVRGDVPLMGSAQHQVPWLTEPSRRFQKNVQQLQNQRPCEIATFKNILDTIETVQDYFDKVSVDDFEVSSPDVLDLFHLWEFISARDILSIKPIDEYIAESLQAEPVQFGRLAQYFHQPRSASYHLHALVPFAFPEALPSLAFLDRSELVRSRKDSFDKQGNPTPHDFQIEHLERLKFFPSEQMKSHWSSREGLELDNTTFRLFAGELIVRVVKEKQSTSRPTSLLDSGAVSLSRRPSRAPSIRVKPQAASTLERKSSNARRQSMPLLNNGRPKAAQAEGVAQSPADPQVPVVIVGGTIEKLVDVLVRGLDYVLAATSDDNGEMALTDRRARGLKLDRDDYSRTWWSTYRSFMTPETFIAMLRRMYRTTITPATVTLSSQELVADANLRMAILTVVNEWLMDGGGVVDVLDQPDLYYEVDSWLTNEREQATPAAALTNEQDRVTWKEVEDARKTLYTIFRRQTKRPPLRHLSAYESGAYETSDRAYGPKLPDPDALSPQQLIEQLDAIGSVGIRMLQAEASPLVYYLDVNAYYPSGSCVVYGDSRDSVQR</sequence>
<dbReference type="EMBL" id="CAFZ01001869">
    <property type="protein sequence ID" value="CCA77749.1"/>
    <property type="molecule type" value="Genomic_DNA"/>
</dbReference>
<dbReference type="Proteomes" id="UP000007148">
    <property type="component" value="Unassembled WGS sequence"/>
</dbReference>
<feature type="compositionally biased region" description="Polar residues" evidence="2">
    <location>
        <begin position="189"/>
        <end position="199"/>
    </location>
</feature>
<dbReference type="InParanoid" id="G4U2F5"/>
<feature type="region of interest" description="Disordered" evidence="2">
    <location>
        <begin position="871"/>
        <end position="933"/>
    </location>
</feature>
<dbReference type="AlphaFoldDB" id="G4U2F5"/>
<keyword evidence="1" id="KW-0344">Guanine-nucleotide releasing factor</keyword>
<feature type="compositionally biased region" description="Low complexity" evidence="2">
    <location>
        <begin position="161"/>
        <end position="173"/>
    </location>
</feature>
<evidence type="ECO:0000313" key="5">
    <source>
        <dbReference type="Proteomes" id="UP000007148"/>
    </source>
</evidence>
<dbReference type="Gene3D" id="1.10.840.10">
    <property type="entry name" value="Ras guanine-nucleotide exchange factors catalytic domain"/>
    <property type="match status" value="1"/>
</dbReference>
<feature type="region of interest" description="Disordered" evidence="2">
    <location>
        <begin position="1"/>
        <end position="174"/>
    </location>
</feature>
<dbReference type="InterPro" id="IPR001895">
    <property type="entry name" value="RASGEF_cat_dom"/>
</dbReference>
<feature type="compositionally biased region" description="Low complexity" evidence="2">
    <location>
        <begin position="132"/>
        <end position="142"/>
    </location>
</feature>
<gene>
    <name evidence="4" type="ORF">PIIN_02971</name>
</gene>
<organism evidence="4 5">
    <name type="scientific">Serendipita indica (strain DSM 11827)</name>
    <name type="common">Root endophyte fungus</name>
    <name type="synonym">Piriformospora indica</name>
    <dbReference type="NCBI Taxonomy" id="1109443"/>
    <lineage>
        <taxon>Eukaryota</taxon>
        <taxon>Fungi</taxon>
        <taxon>Dikarya</taxon>
        <taxon>Basidiomycota</taxon>
        <taxon>Agaricomycotina</taxon>
        <taxon>Agaricomycetes</taxon>
        <taxon>Sebacinales</taxon>
        <taxon>Serendipitaceae</taxon>
        <taxon>Serendipita</taxon>
    </lineage>
</organism>
<feature type="domain" description="N-terminal Ras-GEF" evidence="3">
    <location>
        <begin position="940"/>
        <end position="1098"/>
    </location>
</feature>
<feature type="compositionally biased region" description="Polar residues" evidence="2">
    <location>
        <begin position="1"/>
        <end position="13"/>
    </location>
</feature>
<evidence type="ECO:0000259" key="3">
    <source>
        <dbReference type="PROSITE" id="PS50212"/>
    </source>
</evidence>
<evidence type="ECO:0000256" key="2">
    <source>
        <dbReference type="SAM" id="MobiDB-lite"/>
    </source>
</evidence>
<dbReference type="InterPro" id="IPR023578">
    <property type="entry name" value="Ras_GEF_dom_sf"/>
</dbReference>
<dbReference type="Gene3D" id="1.20.870.10">
    <property type="entry name" value="Son of sevenless (SoS) protein Chain: S domain 1"/>
    <property type="match status" value="1"/>
</dbReference>
<dbReference type="GO" id="GO:0007264">
    <property type="term" value="P:small GTPase-mediated signal transduction"/>
    <property type="evidence" value="ECO:0007669"/>
    <property type="project" value="InterPro"/>
</dbReference>
<feature type="region of interest" description="Disordered" evidence="2">
    <location>
        <begin position="189"/>
        <end position="210"/>
    </location>
</feature>
<protein>
    <recommendedName>
        <fullName evidence="3">N-terminal Ras-GEF domain-containing protein</fullName>
    </recommendedName>
</protein>
<dbReference type="STRING" id="1109443.G4U2F5"/>
<reference evidence="4 5" key="1">
    <citation type="journal article" date="2011" name="PLoS Pathog.">
        <title>Endophytic Life Strategies Decoded by Genome and Transcriptome Analyses of the Mutualistic Root Symbiont Piriformospora indica.</title>
        <authorList>
            <person name="Zuccaro A."/>
            <person name="Lahrmann U."/>
            <person name="Guldener U."/>
            <person name="Langen G."/>
            <person name="Pfiffi S."/>
            <person name="Biedenkopf D."/>
            <person name="Wong P."/>
            <person name="Samans B."/>
            <person name="Grimm C."/>
            <person name="Basiewicz M."/>
            <person name="Murat C."/>
            <person name="Martin F."/>
            <person name="Kogel K.H."/>
        </authorList>
    </citation>
    <scope>NUCLEOTIDE SEQUENCE [LARGE SCALE GENOMIC DNA]</scope>
    <source>
        <strain evidence="4 5">DSM 11827</strain>
    </source>
</reference>
<dbReference type="HOGENOM" id="CLU_270865_0_0_1"/>
<accession>G4U2F5</accession>
<feature type="region of interest" description="Disordered" evidence="2">
    <location>
        <begin position="298"/>
        <end position="329"/>
    </location>
</feature>
<name>G4U2F5_SERID</name>
<keyword evidence="5" id="KW-1185">Reference proteome</keyword>
<dbReference type="PROSITE" id="PS50212">
    <property type="entry name" value="RASGEF_NTER"/>
    <property type="match status" value="1"/>
</dbReference>
<dbReference type="InterPro" id="IPR036964">
    <property type="entry name" value="RASGEF_cat_dom_sf"/>
</dbReference>
<evidence type="ECO:0000313" key="4">
    <source>
        <dbReference type="EMBL" id="CCA77749.1"/>
    </source>
</evidence>
<evidence type="ECO:0000256" key="1">
    <source>
        <dbReference type="PROSITE-ProRule" id="PRU00135"/>
    </source>
</evidence>
<dbReference type="Pfam" id="PF00617">
    <property type="entry name" value="RasGEF"/>
    <property type="match status" value="1"/>
</dbReference>
<proteinExistence type="predicted"/>
<dbReference type="SUPFAM" id="SSF48366">
    <property type="entry name" value="Ras GEF"/>
    <property type="match status" value="2"/>
</dbReference>